<dbReference type="GO" id="GO:0003676">
    <property type="term" value="F:nucleic acid binding"/>
    <property type="evidence" value="ECO:0007669"/>
    <property type="project" value="InterPro"/>
</dbReference>
<reference evidence="4" key="1">
    <citation type="journal article" date="2019" name="Plant Biotechnol. J.">
        <title>Genome sequencing of the Australian wild diploid species Gossypium australe highlights disease resistance and delayed gland morphogenesis.</title>
        <authorList>
            <person name="Cai Y."/>
            <person name="Cai X."/>
            <person name="Wang Q."/>
            <person name="Wang P."/>
            <person name="Zhang Y."/>
            <person name="Cai C."/>
            <person name="Xu Y."/>
            <person name="Wang K."/>
            <person name="Zhou Z."/>
            <person name="Wang C."/>
            <person name="Geng S."/>
            <person name="Li B."/>
            <person name="Dong Q."/>
            <person name="Hou Y."/>
            <person name="Wang H."/>
            <person name="Ai P."/>
            <person name="Liu Z."/>
            <person name="Yi F."/>
            <person name="Sun M."/>
            <person name="An G."/>
            <person name="Cheng J."/>
            <person name="Zhang Y."/>
            <person name="Shi Q."/>
            <person name="Xie Y."/>
            <person name="Shi X."/>
            <person name="Chang Y."/>
            <person name="Huang F."/>
            <person name="Chen Y."/>
            <person name="Hong S."/>
            <person name="Mi L."/>
            <person name="Sun Q."/>
            <person name="Zhang L."/>
            <person name="Zhou B."/>
            <person name="Peng R."/>
            <person name="Zhang X."/>
            <person name="Liu F."/>
        </authorList>
    </citation>
    <scope>NUCLEOTIDE SEQUENCE [LARGE SCALE GENOMIC DNA]</scope>
    <source>
        <strain evidence="4">cv. PA1801</strain>
    </source>
</reference>
<evidence type="ECO:0000313" key="4">
    <source>
        <dbReference type="Proteomes" id="UP000325315"/>
    </source>
</evidence>
<keyword evidence="4" id="KW-1185">Reference proteome</keyword>
<evidence type="ECO:0000313" key="3">
    <source>
        <dbReference type="EMBL" id="KAA3482946.1"/>
    </source>
</evidence>
<dbReference type="Pfam" id="PF13976">
    <property type="entry name" value="gag_pre-integrs"/>
    <property type="match status" value="1"/>
</dbReference>
<evidence type="ECO:0000259" key="1">
    <source>
        <dbReference type="Pfam" id="PF13976"/>
    </source>
</evidence>
<dbReference type="Pfam" id="PF22936">
    <property type="entry name" value="Pol_BBD"/>
    <property type="match status" value="1"/>
</dbReference>
<feature type="domain" description="Retrovirus-related Pol polyprotein from transposon TNT 1-94-like beta-barrel" evidence="2">
    <location>
        <begin position="73"/>
        <end position="152"/>
    </location>
</feature>
<feature type="domain" description="GAG-pre-integrase" evidence="1">
    <location>
        <begin position="173"/>
        <end position="222"/>
    </location>
</feature>
<dbReference type="PANTHER" id="PTHR47592:SF27">
    <property type="entry name" value="OS08G0421700 PROTEIN"/>
    <property type="match status" value="1"/>
</dbReference>
<organism evidence="3 4">
    <name type="scientific">Gossypium australe</name>
    <dbReference type="NCBI Taxonomy" id="47621"/>
    <lineage>
        <taxon>Eukaryota</taxon>
        <taxon>Viridiplantae</taxon>
        <taxon>Streptophyta</taxon>
        <taxon>Embryophyta</taxon>
        <taxon>Tracheophyta</taxon>
        <taxon>Spermatophyta</taxon>
        <taxon>Magnoliopsida</taxon>
        <taxon>eudicotyledons</taxon>
        <taxon>Gunneridae</taxon>
        <taxon>Pentapetalae</taxon>
        <taxon>rosids</taxon>
        <taxon>malvids</taxon>
        <taxon>Malvales</taxon>
        <taxon>Malvaceae</taxon>
        <taxon>Malvoideae</taxon>
        <taxon>Gossypium</taxon>
    </lineage>
</organism>
<dbReference type="PANTHER" id="PTHR47592">
    <property type="entry name" value="PBF68 PROTEIN"/>
    <property type="match status" value="1"/>
</dbReference>
<protein>
    <submittedName>
        <fullName evidence="3">Pleiotropic drug resistance protein 3-like</fullName>
    </submittedName>
</protein>
<dbReference type="EMBL" id="SMMG02000002">
    <property type="protein sequence ID" value="KAA3482946.1"/>
    <property type="molecule type" value="Genomic_DNA"/>
</dbReference>
<accession>A0A5B6WNY0</accession>
<sequence>MQSLQKTGHSEKFIWFRPGVQCRNCKQFGHIEKVCKNREQQQQHTTANENQVQEELAFITSSFTVNNQMRKNWLIDSSFTNHIVSNESMFKRIDKSFSLRIRFGNDQIIKAKGKRDVQVSTPTGTKVITNVLFVPDIDQNLLSVGQLIEKNYSVIFESRKCIISESHDHELISTDDSDLWHKKLGHANYRSLDMLYKHGLVENMSKFSEQNEVCEVCQYEKQARLPFPVNKA</sequence>
<dbReference type="InterPro" id="IPR036875">
    <property type="entry name" value="Znf_CCHC_sf"/>
</dbReference>
<dbReference type="SUPFAM" id="SSF57756">
    <property type="entry name" value="Retrovirus zinc finger-like domains"/>
    <property type="match status" value="1"/>
</dbReference>
<comment type="caution">
    <text evidence="3">The sequence shown here is derived from an EMBL/GenBank/DDBJ whole genome shotgun (WGS) entry which is preliminary data.</text>
</comment>
<name>A0A5B6WNY0_9ROSI</name>
<proteinExistence type="predicted"/>
<dbReference type="OrthoDB" id="1002630at2759"/>
<dbReference type="Proteomes" id="UP000325315">
    <property type="component" value="Unassembled WGS sequence"/>
</dbReference>
<gene>
    <name evidence="3" type="ORF">EPI10_005153</name>
</gene>
<dbReference type="InterPro" id="IPR025724">
    <property type="entry name" value="GAG-pre-integrase_dom"/>
</dbReference>
<evidence type="ECO:0000259" key="2">
    <source>
        <dbReference type="Pfam" id="PF22936"/>
    </source>
</evidence>
<dbReference type="AlphaFoldDB" id="A0A5B6WNY0"/>
<dbReference type="GO" id="GO:0008270">
    <property type="term" value="F:zinc ion binding"/>
    <property type="evidence" value="ECO:0007669"/>
    <property type="project" value="InterPro"/>
</dbReference>
<dbReference type="InterPro" id="IPR054722">
    <property type="entry name" value="PolX-like_BBD"/>
</dbReference>